<gene>
    <name evidence="1" type="ORF">ACFFJP_01150</name>
</gene>
<comment type="caution">
    <text evidence="1">The sequence shown here is derived from an EMBL/GenBank/DDBJ whole genome shotgun (WGS) entry which is preliminary data.</text>
</comment>
<sequence length="148" mass="15562">MQKVVRDIGLFVVAPLAILGGLTAWMFAATAQPCSNAITQQLASPDGRFNAVVFVRSCTTAPGFSSNISILVKDGILADGPGNLFASDGHPEQLGFSLQWQSTGKDSLQLNVTSKIRGTVLHADPVWSANPNITATYQFGNTATTSGH</sequence>
<evidence type="ECO:0000313" key="2">
    <source>
        <dbReference type="Proteomes" id="UP001589813"/>
    </source>
</evidence>
<reference evidence="1 2" key="1">
    <citation type="submission" date="2024-09" db="EMBL/GenBank/DDBJ databases">
        <authorList>
            <person name="Sun Q."/>
            <person name="Mori K."/>
        </authorList>
    </citation>
    <scope>NUCLEOTIDE SEQUENCE [LARGE SCALE GENOMIC DNA]</scope>
    <source>
        <strain evidence="1 2">KCTC 23315</strain>
    </source>
</reference>
<protein>
    <recommendedName>
        <fullName evidence="3">Secreted protein</fullName>
    </recommendedName>
</protein>
<keyword evidence="2" id="KW-1185">Reference proteome</keyword>
<evidence type="ECO:0000313" key="1">
    <source>
        <dbReference type="EMBL" id="MFC0046892.1"/>
    </source>
</evidence>
<dbReference type="RefSeq" id="WP_377239564.1">
    <property type="nucleotide sequence ID" value="NZ_JBHLXP010000001.1"/>
</dbReference>
<dbReference type="EMBL" id="JBHLXP010000001">
    <property type="protein sequence ID" value="MFC0046892.1"/>
    <property type="molecule type" value="Genomic_DNA"/>
</dbReference>
<name>A0ABV6B7Q1_9GAMM</name>
<accession>A0ABV6B7Q1</accession>
<evidence type="ECO:0008006" key="3">
    <source>
        <dbReference type="Google" id="ProtNLM"/>
    </source>
</evidence>
<proteinExistence type="predicted"/>
<organism evidence="1 2">
    <name type="scientific">Rheinheimera tilapiae</name>
    <dbReference type="NCBI Taxonomy" id="875043"/>
    <lineage>
        <taxon>Bacteria</taxon>
        <taxon>Pseudomonadati</taxon>
        <taxon>Pseudomonadota</taxon>
        <taxon>Gammaproteobacteria</taxon>
        <taxon>Chromatiales</taxon>
        <taxon>Chromatiaceae</taxon>
        <taxon>Rheinheimera</taxon>
    </lineage>
</organism>
<dbReference type="Proteomes" id="UP001589813">
    <property type="component" value="Unassembled WGS sequence"/>
</dbReference>